<dbReference type="OrthoDB" id="5538531at2"/>
<accession>G5JZ54</accession>
<dbReference type="Proteomes" id="UP000003573">
    <property type="component" value="Unassembled WGS sequence"/>
</dbReference>
<dbReference type="EMBL" id="AEUW02000001">
    <property type="protein sequence ID" value="EHJ51539.1"/>
    <property type="molecule type" value="Genomic_DNA"/>
</dbReference>
<comment type="caution">
    <text evidence="1">The sequence shown here is derived from an EMBL/GenBank/DDBJ whole genome shotgun (WGS) entry which is preliminary data.</text>
</comment>
<evidence type="ECO:0000313" key="1">
    <source>
        <dbReference type="EMBL" id="EHJ51539.1"/>
    </source>
</evidence>
<dbReference type="SUPFAM" id="SSF51445">
    <property type="entry name" value="(Trans)glycosidases"/>
    <property type="match status" value="1"/>
</dbReference>
<dbReference type="Gene3D" id="3.20.20.80">
    <property type="entry name" value="Glycosidases"/>
    <property type="match status" value="1"/>
</dbReference>
<protein>
    <submittedName>
        <fullName evidence="1">Uncharacterized protein</fullName>
    </submittedName>
</protein>
<organism evidence="1 2">
    <name type="scientific">Streptococcus macacae NCTC 11558</name>
    <dbReference type="NCBI Taxonomy" id="764298"/>
    <lineage>
        <taxon>Bacteria</taxon>
        <taxon>Bacillati</taxon>
        <taxon>Bacillota</taxon>
        <taxon>Bacilli</taxon>
        <taxon>Lactobacillales</taxon>
        <taxon>Streptococcaceae</taxon>
        <taxon>Streptococcus</taxon>
    </lineage>
</organism>
<proteinExistence type="predicted"/>
<sequence>MKKKYGFYLMILAAAGIVLWLLYVRAVPKTSSNAIKSHQKLYGVTVDDSWYGKVKTADIVAALKAMPVKPTVRIVMSKDRSAKAYQPLFQKIHQVAYIMASPVDSYEMNLYKDTASYQKRFKEAYQQLSAYTDIWEIGNEVNGTDWIKQKDQLISHKLSAAYDTISSAGGKTALTFYYENPDHQHDMFRWIKRNISNHLRKTVDYSFISYYEDDNENYQPHWSSVFKKLQTLFPHSDVGIGECGNTAKKATDKSKKAMAQRYYSMPNYTSRYVGGYFWWNWVQDCVPHENNTVYKTIYHQLK</sequence>
<dbReference type="AlphaFoldDB" id="G5JZ54"/>
<reference evidence="1 2" key="1">
    <citation type="journal article" date="2014" name="Int. J. Syst. Evol. Microbiol.">
        <title>Phylogenomics and the dynamic genome evolution of the genus Streptococcus.</title>
        <authorList>
            <consortium name="The Broad Institute Genome Sequencing Platform"/>
            <person name="Richards V.P."/>
            <person name="Palmer S.R."/>
            <person name="Pavinski Bitar P.D."/>
            <person name="Qin X."/>
            <person name="Weinstock G.M."/>
            <person name="Highlander S.K."/>
            <person name="Town C.D."/>
            <person name="Burne R.A."/>
            <person name="Stanhope M.J."/>
        </authorList>
    </citation>
    <scope>NUCLEOTIDE SEQUENCE [LARGE SCALE GENOMIC DNA]</scope>
    <source>
        <strain evidence="1 2">NCTC 11558</strain>
    </source>
</reference>
<dbReference type="InterPro" id="IPR017853">
    <property type="entry name" value="GH"/>
</dbReference>
<evidence type="ECO:0000313" key="2">
    <source>
        <dbReference type="Proteomes" id="UP000003573"/>
    </source>
</evidence>
<gene>
    <name evidence="1" type="ORF">STRMA_0471</name>
</gene>
<name>G5JZ54_9STRE</name>
<dbReference type="eggNOG" id="COG3291">
    <property type="taxonomic scope" value="Bacteria"/>
</dbReference>
<dbReference type="STRING" id="764298.STRMA_0471"/>
<dbReference type="RefSeq" id="WP_003078505.1">
    <property type="nucleotide sequence ID" value="NZ_AEUW02000001.1"/>
</dbReference>
<keyword evidence="2" id="KW-1185">Reference proteome</keyword>